<name>A0ABN0VXG3_9ACTN</name>
<dbReference type="PANTHER" id="PTHR31616:SF10">
    <property type="entry name" value="TREHALASE"/>
    <property type="match status" value="1"/>
</dbReference>
<keyword evidence="3" id="KW-0378">Hydrolase</keyword>
<dbReference type="SUPFAM" id="SSF48208">
    <property type="entry name" value="Six-hairpin glycosidases"/>
    <property type="match status" value="1"/>
</dbReference>
<dbReference type="RefSeq" id="WP_252800235.1">
    <property type="nucleotide sequence ID" value="NZ_BAAABM010000007.1"/>
</dbReference>
<sequence length="581" mass="63623">MTGSDITRPHVLREYSLVADGERGAVIGPQGNIAWMCFPAWESPAVFGGLVGARGLYSVQPVDEWRVWGGYYEDRSLIWRSRWVTGDGVVECREALAVPARHDRAVLLRRIEAVRGPARVRVRLDPHAGFGGGRMTGLRAEDGVWTARSGPVHLRWSGAARAVEDGGLVLELELAEGQAHDLVLELTTGRSDEPLDAGDLWAATEAGWRRHVPRCDDTLAPRDAQLAYAVLAGLTSRRGGMVAAATTSLPERMGDDRNYDYRYAWIRDQCYAGLAVAAHGARPALLDTSVRFVAERLLADGDRLRPAYTVAGDPVPAEEHHDLPGYPGSRLVTGNRVQRQFQLDAFGEALHLFAAAARADRLPVDAARAARVAVNAIAAHWRRPDAGIWETCDECWTHSRLTCVGGLRAAAAAVAGPREVREWLALAESILADTTRTSLSPAGHWRRAPGDDRIDASLLIPPVRGAVPAGDPRTVATLEAVRDRLVDDGFVYRYQIDERPLGDAEGAFMLCGFFLALAEHQQGHTAQAVRRFERLRSGCSTTGLFTEEYDIRQRQLRANLPQAFVHALFLETATRLATDPQ</sequence>
<feature type="domain" description="GH15-like" evidence="1">
    <location>
        <begin position="238"/>
        <end position="573"/>
    </location>
</feature>
<dbReference type="PANTHER" id="PTHR31616">
    <property type="entry name" value="TREHALASE"/>
    <property type="match status" value="1"/>
</dbReference>
<dbReference type="Gene3D" id="1.50.10.10">
    <property type="match status" value="1"/>
</dbReference>
<comment type="caution">
    <text evidence="3">The sequence shown here is derived from an EMBL/GenBank/DDBJ whole genome shotgun (WGS) entry which is preliminary data.</text>
</comment>
<evidence type="ECO:0000259" key="1">
    <source>
        <dbReference type="Pfam" id="PF00723"/>
    </source>
</evidence>
<gene>
    <name evidence="3" type="ORF">GCM10010151_06860</name>
</gene>
<accession>A0ABN0VXG3</accession>
<dbReference type="Proteomes" id="UP001501822">
    <property type="component" value="Unassembled WGS sequence"/>
</dbReference>
<proteinExistence type="predicted"/>
<dbReference type="InterPro" id="IPR045582">
    <property type="entry name" value="Trehalase-like_N"/>
</dbReference>
<dbReference type="EMBL" id="BAAABM010000007">
    <property type="protein sequence ID" value="GAA0319784.1"/>
    <property type="molecule type" value="Genomic_DNA"/>
</dbReference>
<organism evidence="3 4">
    <name type="scientific">Actinoallomurus spadix</name>
    <dbReference type="NCBI Taxonomy" id="79912"/>
    <lineage>
        <taxon>Bacteria</taxon>
        <taxon>Bacillati</taxon>
        <taxon>Actinomycetota</taxon>
        <taxon>Actinomycetes</taxon>
        <taxon>Streptosporangiales</taxon>
        <taxon>Thermomonosporaceae</taxon>
        <taxon>Actinoallomurus</taxon>
    </lineage>
</organism>
<dbReference type="InterPro" id="IPR008928">
    <property type="entry name" value="6-hairpin_glycosidase_sf"/>
</dbReference>
<protein>
    <submittedName>
        <fullName evidence="3">Glycoside hydrolase family 15 protein</fullName>
    </submittedName>
</protein>
<dbReference type="Pfam" id="PF00723">
    <property type="entry name" value="Glyco_hydro_15"/>
    <property type="match status" value="1"/>
</dbReference>
<keyword evidence="4" id="KW-1185">Reference proteome</keyword>
<evidence type="ECO:0000313" key="3">
    <source>
        <dbReference type="EMBL" id="GAA0319784.1"/>
    </source>
</evidence>
<dbReference type="InterPro" id="IPR011613">
    <property type="entry name" value="GH15-like"/>
</dbReference>
<feature type="domain" description="Trehalase-like N-terminal" evidence="2">
    <location>
        <begin position="13"/>
        <end position="192"/>
    </location>
</feature>
<dbReference type="GO" id="GO:0016787">
    <property type="term" value="F:hydrolase activity"/>
    <property type="evidence" value="ECO:0007669"/>
    <property type="project" value="UniProtKB-KW"/>
</dbReference>
<evidence type="ECO:0000313" key="4">
    <source>
        <dbReference type="Proteomes" id="UP001501822"/>
    </source>
</evidence>
<dbReference type="InterPro" id="IPR012341">
    <property type="entry name" value="6hp_glycosidase-like_sf"/>
</dbReference>
<evidence type="ECO:0000259" key="2">
    <source>
        <dbReference type="Pfam" id="PF19291"/>
    </source>
</evidence>
<reference evidence="3 4" key="1">
    <citation type="journal article" date="2019" name="Int. J. Syst. Evol. Microbiol.">
        <title>The Global Catalogue of Microorganisms (GCM) 10K type strain sequencing project: providing services to taxonomists for standard genome sequencing and annotation.</title>
        <authorList>
            <consortium name="The Broad Institute Genomics Platform"/>
            <consortium name="The Broad Institute Genome Sequencing Center for Infectious Disease"/>
            <person name="Wu L."/>
            <person name="Ma J."/>
        </authorList>
    </citation>
    <scope>NUCLEOTIDE SEQUENCE [LARGE SCALE GENOMIC DNA]</scope>
    <source>
        <strain evidence="3 4">JCM 3146</strain>
    </source>
</reference>
<dbReference type="Pfam" id="PF19291">
    <property type="entry name" value="TREH_N"/>
    <property type="match status" value="1"/>
</dbReference>